<dbReference type="SUPFAM" id="SSF54427">
    <property type="entry name" value="NTF2-like"/>
    <property type="match status" value="1"/>
</dbReference>
<dbReference type="Gene3D" id="3.10.450.50">
    <property type="match status" value="1"/>
</dbReference>
<dbReference type="RefSeq" id="WP_069203873.1">
    <property type="nucleotide sequence ID" value="NZ_CP014168.1"/>
</dbReference>
<protein>
    <recommendedName>
        <fullName evidence="3">SnoaL-like domain-containing protein</fullName>
    </recommendedName>
</protein>
<dbReference type="EMBL" id="CP014168">
    <property type="protein sequence ID" value="AOH83295.1"/>
    <property type="molecule type" value="Genomic_DNA"/>
</dbReference>
<accession>A0A1B3Z791</accession>
<evidence type="ECO:0000313" key="1">
    <source>
        <dbReference type="EMBL" id="AOH83295.1"/>
    </source>
</evidence>
<name>A0A1B3Z791_9SPHN</name>
<reference evidence="1 2" key="1">
    <citation type="submission" date="2016-01" db="EMBL/GenBank/DDBJ databases">
        <title>Complete genome and mega plasmid sequence of Sphingomonas panacis DCY99 elicits systemic resistance in rice to Xanthomonas oryzae.</title>
        <authorList>
            <person name="Kim Y.J."/>
            <person name="Yang D.C."/>
            <person name="Sing P."/>
        </authorList>
    </citation>
    <scope>NUCLEOTIDE SEQUENCE [LARGE SCALE GENOMIC DNA]</scope>
    <source>
        <strain evidence="1 2">DCY99</strain>
    </source>
</reference>
<dbReference type="InterPro" id="IPR032710">
    <property type="entry name" value="NTF2-like_dom_sf"/>
</dbReference>
<dbReference type="OrthoDB" id="9796020at2"/>
<dbReference type="AlphaFoldDB" id="A0A1B3Z791"/>
<dbReference type="Proteomes" id="UP000094256">
    <property type="component" value="Chromosome"/>
</dbReference>
<gene>
    <name evidence="1" type="ORF">AWL63_04230</name>
</gene>
<evidence type="ECO:0008006" key="3">
    <source>
        <dbReference type="Google" id="ProtNLM"/>
    </source>
</evidence>
<keyword evidence="2" id="KW-1185">Reference proteome</keyword>
<sequence length="144" mass="16399">MNEAQAAMFHHPVTRNFFRSTILRDTPAAMKCLANDVTVQASFFPETVVGIENIPQSFEAFVNVCDRIEIERVFHDGPYTGVKMKIFFGEFVLDGLDYTHQNEEGLIDQLLVMWRPLESILAFRNAMFTKMGVPHQKLVSEDAA</sequence>
<evidence type="ECO:0000313" key="2">
    <source>
        <dbReference type="Proteomes" id="UP000094256"/>
    </source>
</evidence>
<dbReference type="KEGG" id="span:AWL63_04230"/>
<organism evidence="1 2">
    <name type="scientific">Sphingomonas panacis</name>
    <dbReference type="NCBI Taxonomy" id="1560345"/>
    <lineage>
        <taxon>Bacteria</taxon>
        <taxon>Pseudomonadati</taxon>
        <taxon>Pseudomonadota</taxon>
        <taxon>Alphaproteobacteria</taxon>
        <taxon>Sphingomonadales</taxon>
        <taxon>Sphingomonadaceae</taxon>
        <taxon>Sphingomonas</taxon>
    </lineage>
</organism>
<dbReference type="STRING" id="1560345.AWL63_04230"/>
<proteinExistence type="predicted"/>